<keyword evidence="11" id="KW-1185">Reference proteome</keyword>
<keyword evidence="3" id="KW-0805">Transcription regulation</keyword>
<organism evidence="10 11">
    <name type="scientific">Daphnia pulex</name>
    <name type="common">Water flea</name>
    <dbReference type="NCBI Taxonomy" id="6669"/>
    <lineage>
        <taxon>Eukaryota</taxon>
        <taxon>Metazoa</taxon>
        <taxon>Ecdysozoa</taxon>
        <taxon>Arthropoda</taxon>
        <taxon>Crustacea</taxon>
        <taxon>Branchiopoda</taxon>
        <taxon>Diplostraca</taxon>
        <taxon>Cladocera</taxon>
        <taxon>Anomopoda</taxon>
        <taxon>Daphniidae</taxon>
        <taxon>Daphnia</taxon>
    </lineage>
</organism>
<dbReference type="PANTHER" id="PTHR16515">
    <property type="entry name" value="PR DOMAIN ZINC FINGER PROTEIN"/>
    <property type="match status" value="1"/>
</dbReference>
<dbReference type="GO" id="GO:0045165">
    <property type="term" value="P:cell fate commitment"/>
    <property type="evidence" value="ECO:0000318"/>
    <property type="project" value="GO_Central"/>
</dbReference>
<keyword evidence="5" id="KW-0539">Nucleus</keyword>
<dbReference type="Proteomes" id="UP000000305">
    <property type="component" value="Unassembled WGS sequence"/>
</dbReference>
<evidence type="ECO:0000313" key="10">
    <source>
        <dbReference type="EMBL" id="EFX65028.1"/>
    </source>
</evidence>
<feature type="compositionally biased region" description="Polar residues" evidence="7">
    <location>
        <begin position="159"/>
        <end position="178"/>
    </location>
</feature>
<evidence type="ECO:0000256" key="7">
    <source>
        <dbReference type="SAM" id="MobiDB-lite"/>
    </source>
</evidence>
<dbReference type="FunFam" id="3.30.160.60:FF:000262">
    <property type="entry name" value="PR domain zinc finger protein 1"/>
    <property type="match status" value="1"/>
</dbReference>
<evidence type="ECO:0000259" key="8">
    <source>
        <dbReference type="PROSITE" id="PS50157"/>
    </source>
</evidence>
<dbReference type="InParanoid" id="E9HTA8"/>
<keyword evidence="4" id="KW-0804">Transcription</keyword>
<dbReference type="PANTHER" id="PTHR16515:SF59">
    <property type="entry name" value="PR DOMAIN ZINC FINGER PROTEIN 1"/>
    <property type="match status" value="1"/>
</dbReference>
<feature type="domain" description="C2H2-type" evidence="8">
    <location>
        <begin position="199"/>
        <end position="226"/>
    </location>
</feature>
<dbReference type="GO" id="GO:0008276">
    <property type="term" value="F:protein methyltransferase activity"/>
    <property type="evidence" value="ECO:0007669"/>
    <property type="project" value="UniProtKB-ARBA"/>
</dbReference>
<reference evidence="10 11" key="1">
    <citation type="journal article" date="2011" name="Science">
        <title>The ecoresponsive genome of Daphnia pulex.</title>
        <authorList>
            <person name="Colbourne J.K."/>
            <person name="Pfrender M.E."/>
            <person name="Gilbert D."/>
            <person name="Thomas W.K."/>
            <person name="Tucker A."/>
            <person name="Oakley T.H."/>
            <person name="Tokishita S."/>
            <person name="Aerts A."/>
            <person name="Arnold G.J."/>
            <person name="Basu M.K."/>
            <person name="Bauer D.J."/>
            <person name="Caceres C.E."/>
            <person name="Carmel L."/>
            <person name="Casola C."/>
            <person name="Choi J.H."/>
            <person name="Detter J.C."/>
            <person name="Dong Q."/>
            <person name="Dusheyko S."/>
            <person name="Eads B.D."/>
            <person name="Frohlich T."/>
            <person name="Geiler-Samerotte K.A."/>
            <person name="Gerlach D."/>
            <person name="Hatcher P."/>
            <person name="Jogdeo S."/>
            <person name="Krijgsveld J."/>
            <person name="Kriventseva E.V."/>
            <person name="Kultz D."/>
            <person name="Laforsch C."/>
            <person name="Lindquist E."/>
            <person name="Lopez J."/>
            <person name="Manak J.R."/>
            <person name="Muller J."/>
            <person name="Pangilinan J."/>
            <person name="Patwardhan R.P."/>
            <person name="Pitluck S."/>
            <person name="Pritham E.J."/>
            <person name="Rechtsteiner A."/>
            <person name="Rho M."/>
            <person name="Rogozin I.B."/>
            <person name="Sakarya O."/>
            <person name="Salamov A."/>
            <person name="Schaack S."/>
            <person name="Shapiro H."/>
            <person name="Shiga Y."/>
            <person name="Skalitzky C."/>
            <person name="Smith Z."/>
            <person name="Souvorov A."/>
            <person name="Sung W."/>
            <person name="Tang Z."/>
            <person name="Tsuchiya D."/>
            <person name="Tu H."/>
            <person name="Vos H."/>
            <person name="Wang M."/>
            <person name="Wolf Y.I."/>
            <person name="Yamagata H."/>
            <person name="Yamada T."/>
            <person name="Ye Y."/>
            <person name="Shaw J.R."/>
            <person name="Andrews J."/>
            <person name="Crease T.J."/>
            <person name="Tang H."/>
            <person name="Lucas S.M."/>
            <person name="Robertson H.M."/>
            <person name="Bork P."/>
            <person name="Koonin E.V."/>
            <person name="Zdobnov E.M."/>
            <person name="Grigoriev I.V."/>
            <person name="Lynch M."/>
            <person name="Boore J.L."/>
        </authorList>
    </citation>
    <scope>NUCLEOTIDE SEQUENCE [LARGE SCALE GENOMIC DNA]</scope>
</reference>
<dbReference type="PROSITE" id="PS00028">
    <property type="entry name" value="ZINC_FINGER_C2H2_1"/>
    <property type="match status" value="2"/>
</dbReference>
<dbReference type="STRING" id="6669.E9HTA8"/>
<dbReference type="GO" id="GO:0008757">
    <property type="term" value="F:S-adenosylmethionine-dependent methyltransferase activity"/>
    <property type="evidence" value="ECO:0007669"/>
    <property type="project" value="UniProtKB-ARBA"/>
</dbReference>
<dbReference type="AlphaFoldDB" id="E9HTA8"/>
<evidence type="ECO:0000256" key="6">
    <source>
        <dbReference type="PROSITE-ProRule" id="PRU00042"/>
    </source>
</evidence>
<dbReference type="FunFam" id="3.30.160.60:FF:000211">
    <property type="entry name" value="PR domain zinc finger protein 1"/>
    <property type="match status" value="1"/>
</dbReference>
<dbReference type="Pfam" id="PF21549">
    <property type="entry name" value="PRDM2_PR"/>
    <property type="match status" value="1"/>
</dbReference>
<dbReference type="HOGENOM" id="CLU_875112_0_0_1"/>
<dbReference type="InterPro" id="IPR046341">
    <property type="entry name" value="SET_dom_sf"/>
</dbReference>
<sequence>MYTQQEVRRGVYNNSEVFYYIDGYDTGKANWMRYVNPAYSFESQNLIVCQYKMNIYFYTTKPILPNHELLVWYCKEFAERLNYPVTGDLMLQRIRQQVQQNDEDGTDTESTAEIKKPNETEPSSPAAPGSGSRAEENKVKHKKLQNPSNYSQALHCHTSPGSGSLSPIRSGSPYPNGSQGRGYRSLPYPLKKKDGKMHYECNICYKTSGQPSILKVHLRTHSGERPFKCNVCTKSFNQLAHLQKHHLVHTGEKPHQSDISKKRFSSTSNLKTHLRLHSGQKPYACDLCLAKFTQFVHLKLHKRLHIKERPYTCGGCQK</sequence>
<evidence type="ECO:0000256" key="4">
    <source>
        <dbReference type="ARBA" id="ARBA00023163"/>
    </source>
</evidence>
<dbReference type="KEGG" id="dpx:DAPPUDRAFT_333601"/>
<dbReference type="FunFam" id="3.30.160.60:FF:000748">
    <property type="entry name" value="PR domain zinc finger protein"/>
    <property type="match status" value="1"/>
</dbReference>
<dbReference type="GO" id="GO:0008170">
    <property type="term" value="F:N-methyltransferase activity"/>
    <property type="evidence" value="ECO:0007669"/>
    <property type="project" value="UniProtKB-ARBA"/>
</dbReference>
<evidence type="ECO:0000256" key="5">
    <source>
        <dbReference type="ARBA" id="ARBA00023242"/>
    </source>
</evidence>
<evidence type="ECO:0000256" key="1">
    <source>
        <dbReference type="ARBA" id="ARBA00004123"/>
    </source>
</evidence>
<keyword evidence="6" id="KW-0479">Metal-binding</keyword>
<evidence type="ECO:0000259" key="9">
    <source>
        <dbReference type="PROSITE" id="PS50280"/>
    </source>
</evidence>
<feature type="domain" description="SET" evidence="9">
    <location>
        <begin position="1"/>
        <end position="74"/>
    </location>
</feature>
<dbReference type="InterPro" id="IPR013087">
    <property type="entry name" value="Znf_C2H2_type"/>
</dbReference>
<dbReference type="GO" id="GO:0005737">
    <property type="term" value="C:cytoplasm"/>
    <property type="evidence" value="ECO:0000318"/>
    <property type="project" value="GO_Central"/>
</dbReference>
<dbReference type="eggNOG" id="KOG2461">
    <property type="taxonomic scope" value="Eukaryota"/>
</dbReference>
<evidence type="ECO:0000256" key="3">
    <source>
        <dbReference type="ARBA" id="ARBA00023015"/>
    </source>
</evidence>
<dbReference type="EMBL" id="GL732768">
    <property type="protein sequence ID" value="EFX65028.1"/>
    <property type="molecule type" value="Genomic_DNA"/>
</dbReference>
<feature type="region of interest" description="Disordered" evidence="7">
    <location>
        <begin position="97"/>
        <end position="189"/>
    </location>
</feature>
<feature type="domain" description="C2H2-type" evidence="8">
    <location>
        <begin position="227"/>
        <end position="254"/>
    </location>
</feature>
<name>E9HTA8_DAPPU</name>
<dbReference type="Gene3D" id="2.170.270.10">
    <property type="entry name" value="SET domain"/>
    <property type="match status" value="1"/>
</dbReference>
<dbReference type="GO" id="GO:0003700">
    <property type="term" value="F:DNA-binding transcription factor activity"/>
    <property type="evidence" value="ECO:0000318"/>
    <property type="project" value="GO_Central"/>
</dbReference>
<proteinExistence type="predicted"/>
<evidence type="ECO:0000256" key="2">
    <source>
        <dbReference type="ARBA" id="ARBA00022737"/>
    </source>
</evidence>
<dbReference type="GO" id="GO:0008270">
    <property type="term" value="F:zinc ion binding"/>
    <property type="evidence" value="ECO:0007669"/>
    <property type="project" value="UniProtKB-KW"/>
</dbReference>
<keyword evidence="6" id="KW-0863">Zinc-finger</keyword>
<keyword evidence="2" id="KW-0677">Repeat</keyword>
<feature type="domain" description="C2H2-type" evidence="8">
    <location>
        <begin position="283"/>
        <end position="310"/>
    </location>
</feature>
<feature type="compositionally biased region" description="Low complexity" evidence="7">
    <location>
        <begin position="122"/>
        <end position="132"/>
    </location>
</feature>
<dbReference type="OrthoDB" id="5978418at2759"/>
<dbReference type="GO" id="GO:0000122">
    <property type="term" value="P:negative regulation of transcription by RNA polymerase II"/>
    <property type="evidence" value="ECO:0007669"/>
    <property type="project" value="UniProtKB-ARBA"/>
</dbReference>
<dbReference type="GO" id="GO:0006357">
    <property type="term" value="P:regulation of transcription by RNA polymerase II"/>
    <property type="evidence" value="ECO:0000318"/>
    <property type="project" value="GO_Central"/>
</dbReference>
<comment type="subcellular location">
    <subcellularLocation>
        <location evidence="1">Nucleus</location>
    </subcellularLocation>
</comment>
<dbReference type="InterPro" id="IPR050331">
    <property type="entry name" value="Zinc_finger"/>
</dbReference>
<accession>E9HTA8</accession>
<dbReference type="InterPro" id="IPR036236">
    <property type="entry name" value="Znf_C2H2_sf"/>
</dbReference>
<gene>
    <name evidence="10" type="primary">PRDM1B</name>
    <name evidence="10" type="ORF">DAPPUDRAFT_333601</name>
</gene>
<feature type="domain" description="C2H2-type" evidence="8">
    <location>
        <begin position="255"/>
        <end position="282"/>
    </location>
</feature>
<dbReference type="Gene3D" id="3.30.160.60">
    <property type="entry name" value="Classic Zinc Finger"/>
    <property type="match status" value="4"/>
</dbReference>
<keyword evidence="6" id="KW-0862">Zinc</keyword>
<dbReference type="SUPFAM" id="SSF57667">
    <property type="entry name" value="beta-beta-alpha zinc fingers"/>
    <property type="match status" value="2"/>
</dbReference>
<dbReference type="Pfam" id="PF00096">
    <property type="entry name" value="zf-C2H2"/>
    <property type="match status" value="2"/>
</dbReference>
<dbReference type="PROSITE" id="PS50280">
    <property type="entry name" value="SET"/>
    <property type="match status" value="1"/>
</dbReference>
<dbReference type="GO" id="GO:0005634">
    <property type="term" value="C:nucleus"/>
    <property type="evidence" value="ECO:0000318"/>
    <property type="project" value="GO_Central"/>
</dbReference>
<dbReference type="SMART" id="SM00355">
    <property type="entry name" value="ZnF_C2H2"/>
    <property type="match status" value="3"/>
</dbReference>
<dbReference type="InterPro" id="IPR001214">
    <property type="entry name" value="SET_dom"/>
</dbReference>
<protein>
    <submittedName>
        <fullName evidence="10">Putative positive regulatory Domain/B-lymphocyte induced maturation protein 1, version B</fullName>
    </submittedName>
</protein>
<dbReference type="PROSITE" id="PS50157">
    <property type="entry name" value="ZINC_FINGER_C2H2_2"/>
    <property type="match status" value="4"/>
</dbReference>
<dbReference type="GO" id="GO:0000978">
    <property type="term" value="F:RNA polymerase II cis-regulatory region sequence-specific DNA binding"/>
    <property type="evidence" value="ECO:0000318"/>
    <property type="project" value="GO_Central"/>
</dbReference>
<evidence type="ECO:0000313" key="11">
    <source>
        <dbReference type="Proteomes" id="UP000000305"/>
    </source>
</evidence>